<evidence type="ECO:0008006" key="3">
    <source>
        <dbReference type="Google" id="ProtNLM"/>
    </source>
</evidence>
<dbReference type="EMBL" id="CP069362">
    <property type="protein sequence ID" value="WGS65057.1"/>
    <property type="molecule type" value="Genomic_DNA"/>
</dbReference>
<organism evidence="1 2">
    <name type="scientific">Marinitoga aeolica</name>
    <dbReference type="NCBI Taxonomy" id="2809031"/>
    <lineage>
        <taxon>Bacteria</taxon>
        <taxon>Thermotogati</taxon>
        <taxon>Thermotogota</taxon>
        <taxon>Thermotogae</taxon>
        <taxon>Petrotogales</taxon>
        <taxon>Petrotogaceae</taxon>
        <taxon>Marinitoga</taxon>
    </lineage>
</organism>
<protein>
    <recommendedName>
        <fullName evidence="3">Transcriptional regulator HTH-type FeoC domain-containing protein</fullName>
    </recommendedName>
</protein>
<dbReference type="RefSeq" id="WP_280999171.1">
    <property type="nucleotide sequence ID" value="NZ_CP069362.1"/>
</dbReference>
<accession>A0ABY8PR17</accession>
<evidence type="ECO:0000313" key="2">
    <source>
        <dbReference type="Proteomes" id="UP001232493"/>
    </source>
</evidence>
<name>A0ABY8PR17_9BACT</name>
<evidence type="ECO:0000313" key="1">
    <source>
        <dbReference type="EMBL" id="WGS65057.1"/>
    </source>
</evidence>
<keyword evidence="2" id="KW-1185">Reference proteome</keyword>
<gene>
    <name evidence="1" type="ORF">JRV97_00445</name>
</gene>
<reference evidence="1 2" key="1">
    <citation type="submission" date="2021-02" db="EMBL/GenBank/DDBJ databases">
        <title>Characterization of Marinitoga sp. nov. str. BP5-C20A.</title>
        <authorList>
            <person name="Erauso G."/>
            <person name="Postec A."/>
        </authorList>
    </citation>
    <scope>NUCLEOTIDE SEQUENCE [LARGE SCALE GENOMIC DNA]</scope>
    <source>
        <strain evidence="1 2">BP5-C20A</strain>
    </source>
</reference>
<sequence>MIDQILNYLENRKEPLSTNDIKRKFNITEQEWNIVFPFLISNGIKINTFDSLNLKCSDCPIKNYCNKKRCGG</sequence>
<dbReference type="Proteomes" id="UP001232493">
    <property type="component" value="Chromosome"/>
</dbReference>
<proteinExistence type="predicted"/>